<dbReference type="Pfam" id="PF13315">
    <property type="entry name" value="DUF4085"/>
    <property type="match status" value="1"/>
</dbReference>
<accession>A0A3A1URP0</accession>
<evidence type="ECO:0000313" key="2">
    <source>
        <dbReference type="Proteomes" id="UP000266482"/>
    </source>
</evidence>
<keyword evidence="2" id="KW-1185">Reference proteome</keyword>
<dbReference type="AlphaFoldDB" id="A0A3A1URP0"/>
<dbReference type="RefSeq" id="WP_119602425.1">
    <property type="nucleotide sequence ID" value="NZ_QXQA01000018.1"/>
</dbReference>
<organism evidence="1 2">
    <name type="scientific">Paenibacillus nanensis</name>
    <dbReference type="NCBI Taxonomy" id="393251"/>
    <lineage>
        <taxon>Bacteria</taxon>
        <taxon>Bacillati</taxon>
        <taxon>Bacillota</taxon>
        <taxon>Bacilli</taxon>
        <taxon>Bacillales</taxon>
        <taxon>Paenibacillaceae</taxon>
        <taxon>Paenibacillus</taxon>
    </lineage>
</organism>
<name>A0A3A1URP0_9BACL</name>
<dbReference type="Proteomes" id="UP000266482">
    <property type="component" value="Unassembled WGS sequence"/>
</dbReference>
<protein>
    <submittedName>
        <fullName evidence="1">DUF4085 family protein</fullName>
    </submittedName>
</protein>
<evidence type="ECO:0000313" key="1">
    <source>
        <dbReference type="EMBL" id="RIX49383.1"/>
    </source>
</evidence>
<sequence>MIMRYFTWERYEKMQVRGCLTFHETEEDLLADKQWYAKEGLNFEERQLESYKWMEPLIERFIPEELKAAIARGEGDLLGIHMPAPAFRAKVEAWRSELERDWENARNSYWERYKAIESRLPDCRDKLHMLHDSIVLDVKADETAKSIELRLNASGSMLVHKRILLRFRDVSGHHLTQVEAGDWWLYEELDAGEDGSFELRALLDTQKPGRAFSELSITARSVDYIIEEAAPSL</sequence>
<comment type="caution">
    <text evidence="1">The sequence shown here is derived from an EMBL/GenBank/DDBJ whole genome shotgun (WGS) entry which is preliminary data.</text>
</comment>
<gene>
    <name evidence="1" type="ORF">D3P08_22800</name>
</gene>
<dbReference type="OrthoDB" id="2563891at2"/>
<proteinExistence type="predicted"/>
<dbReference type="InterPro" id="IPR025144">
    <property type="entry name" value="DUF4085"/>
</dbReference>
<reference evidence="1 2" key="1">
    <citation type="submission" date="2018-09" db="EMBL/GenBank/DDBJ databases">
        <title>Paenibacillus aracenensis nov. sp. isolated from a cave in southern Spain.</title>
        <authorList>
            <person name="Jurado V."/>
            <person name="Gutierrez-Patricio S."/>
            <person name="Gonzalez-Pimentel J.L."/>
            <person name="Miller A.Z."/>
            <person name="Laiz L."/>
            <person name="Saiz-Jimenez C."/>
        </authorList>
    </citation>
    <scope>NUCLEOTIDE SEQUENCE [LARGE SCALE GENOMIC DNA]</scope>
    <source>
        <strain evidence="1 2">DSM 22867</strain>
    </source>
</reference>
<dbReference type="EMBL" id="QXQA01000018">
    <property type="protein sequence ID" value="RIX49383.1"/>
    <property type="molecule type" value="Genomic_DNA"/>
</dbReference>